<organism evidence="2 3">
    <name type="scientific">Senna tora</name>
    <dbReference type="NCBI Taxonomy" id="362788"/>
    <lineage>
        <taxon>Eukaryota</taxon>
        <taxon>Viridiplantae</taxon>
        <taxon>Streptophyta</taxon>
        <taxon>Embryophyta</taxon>
        <taxon>Tracheophyta</taxon>
        <taxon>Spermatophyta</taxon>
        <taxon>Magnoliopsida</taxon>
        <taxon>eudicotyledons</taxon>
        <taxon>Gunneridae</taxon>
        <taxon>Pentapetalae</taxon>
        <taxon>rosids</taxon>
        <taxon>fabids</taxon>
        <taxon>Fabales</taxon>
        <taxon>Fabaceae</taxon>
        <taxon>Caesalpinioideae</taxon>
        <taxon>Cassia clade</taxon>
        <taxon>Senna</taxon>
    </lineage>
</organism>
<name>A0A834TV21_9FABA</name>
<comment type="caution">
    <text evidence="2">The sequence shown here is derived from an EMBL/GenBank/DDBJ whole genome shotgun (WGS) entry which is preliminary data.</text>
</comment>
<gene>
    <name evidence="2" type="ORF">G2W53_018370</name>
</gene>
<evidence type="ECO:0000259" key="1">
    <source>
        <dbReference type="Pfam" id="PF13966"/>
    </source>
</evidence>
<sequence length="379" mass="43207">MSGLFMNPTKYEIKLSPTCPHNNKVQCANILNCNIVERLGKYLGGFIDGPSRDRENYKVILDHLTKQLQGWKANMLSQAARCTLIQSVLASIPIYYLQFTRLTRNEAARCDGMLSRFFLGHMQDKKATPMIAWNRICHPKQLGGLGIRRFDPLNRALLGKQYWRILTNQSALIIRLPFKIIMFFWKLLQRGLPLGCDLLHRGFRIEGKCTFGCHVTEDEEHLFKDCPFTRALWFGLDISFIGRCWLNDSFCCSVTSWCNNGITHPTTGASILPDVILVCWALYTKRNKVLFCHELPDPAIVVCIIQKLRTEFTRIQTLHLIDPFFNVQRSRSPRSPGGVYPLQATKFPCSFPGLQYLPHSGHLSGDSTSHQTKLGMPDA</sequence>
<dbReference type="InterPro" id="IPR026960">
    <property type="entry name" value="RVT-Znf"/>
</dbReference>
<proteinExistence type="predicted"/>
<keyword evidence="2" id="KW-0695">RNA-directed DNA polymerase</keyword>
<dbReference type="Pfam" id="PF13966">
    <property type="entry name" value="zf-RVT"/>
    <property type="match status" value="1"/>
</dbReference>
<evidence type="ECO:0000313" key="2">
    <source>
        <dbReference type="EMBL" id="KAF7827206.1"/>
    </source>
</evidence>
<dbReference type="PANTHER" id="PTHR33116:SF86">
    <property type="entry name" value="REVERSE TRANSCRIPTASE DOMAIN-CONTAINING PROTEIN"/>
    <property type="match status" value="1"/>
</dbReference>
<protein>
    <submittedName>
        <fullName evidence="2">Reverse transcriptase</fullName>
    </submittedName>
</protein>
<dbReference type="Proteomes" id="UP000634136">
    <property type="component" value="Unassembled WGS sequence"/>
</dbReference>
<dbReference type="GO" id="GO:0003964">
    <property type="term" value="F:RNA-directed DNA polymerase activity"/>
    <property type="evidence" value="ECO:0007669"/>
    <property type="project" value="UniProtKB-KW"/>
</dbReference>
<reference evidence="2" key="1">
    <citation type="submission" date="2020-09" db="EMBL/GenBank/DDBJ databases">
        <title>Genome-Enabled Discovery of Anthraquinone Biosynthesis in Senna tora.</title>
        <authorList>
            <person name="Kang S.-H."/>
            <person name="Pandey R.P."/>
            <person name="Lee C.-M."/>
            <person name="Sim J.-S."/>
            <person name="Jeong J.-T."/>
            <person name="Choi B.-S."/>
            <person name="Jung M."/>
            <person name="Ginzburg D."/>
            <person name="Zhao K."/>
            <person name="Won S.Y."/>
            <person name="Oh T.-J."/>
            <person name="Yu Y."/>
            <person name="Kim N.-H."/>
            <person name="Lee O.R."/>
            <person name="Lee T.-H."/>
            <person name="Bashyal P."/>
            <person name="Kim T.-S."/>
            <person name="Lee W.-H."/>
            <person name="Kawkins C."/>
            <person name="Kim C.-K."/>
            <person name="Kim J.S."/>
            <person name="Ahn B.O."/>
            <person name="Rhee S.Y."/>
            <person name="Sohng J.K."/>
        </authorList>
    </citation>
    <scope>NUCLEOTIDE SEQUENCE</scope>
    <source>
        <tissue evidence="2">Leaf</tissue>
    </source>
</reference>
<feature type="domain" description="Reverse transcriptase zinc-binding" evidence="1">
    <location>
        <begin position="175"/>
        <end position="233"/>
    </location>
</feature>
<keyword evidence="2" id="KW-0808">Transferase</keyword>
<evidence type="ECO:0000313" key="3">
    <source>
        <dbReference type="Proteomes" id="UP000634136"/>
    </source>
</evidence>
<dbReference type="EMBL" id="JAAIUW010000006">
    <property type="protein sequence ID" value="KAF7827206.1"/>
    <property type="molecule type" value="Genomic_DNA"/>
</dbReference>
<dbReference type="PANTHER" id="PTHR33116">
    <property type="entry name" value="REVERSE TRANSCRIPTASE ZINC-BINDING DOMAIN-CONTAINING PROTEIN-RELATED-RELATED"/>
    <property type="match status" value="1"/>
</dbReference>
<keyword evidence="3" id="KW-1185">Reference proteome</keyword>
<dbReference type="OrthoDB" id="696485at2759"/>
<dbReference type="AlphaFoldDB" id="A0A834TV21"/>
<accession>A0A834TV21</accession>
<keyword evidence="2" id="KW-0548">Nucleotidyltransferase</keyword>